<dbReference type="InterPro" id="IPR014978">
    <property type="entry name" value="Gln-Leu-Gln_QLQ"/>
</dbReference>
<dbReference type="CDD" id="cd18793">
    <property type="entry name" value="SF2_C_SNF"/>
    <property type="match status" value="1"/>
</dbReference>
<feature type="compositionally biased region" description="Basic and acidic residues" evidence="9">
    <location>
        <begin position="570"/>
        <end position="579"/>
    </location>
</feature>
<dbReference type="SUPFAM" id="SSF52540">
    <property type="entry name" value="P-loop containing nucleoside triphosphate hydrolases"/>
    <property type="match status" value="2"/>
</dbReference>
<feature type="domain" description="Helicase C-terminal" evidence="12">
    <location>
        <begin position="1105"/>
        <end position="1254"/>
    </location>
</feature>
<evidence type="ECO:0000259" key="12">
    <source>
        <dbReference type="PROSITE" id="PS51194"/>
    </source>
</evidence>
<dbReference type="SMART" id="SM00951">
    <property type="entry name" value="QLQ"/>
    <property type="match status" value="1"/>
</dbReference>
<dbReference type="InterPro" id="IPR049730">
    <property type="entry name" value="SNF2/RAD54-like_C"/>
</dbReference>
<dbReference type="SMART" id="SM00487">
    <property type="entry name" value="DEXDc"/>
    <property type="match status" value="1"/>
</dbReference>
<dbReference type="Pfam" id="PF14619">
    <property type="entry name" value="SnAC"/>
    <property type="match status" value="1"/>
</dbReference>
<dbReference type="Proteomes" id="UP000241769">
    <property type="component" value="Unassembled WGS sequence"/>
</dbReference>
<comment type="subcellular location">
    <subcellularLocation>
        <location evidence="1">Nucleus</location>
    </subcellularLocation>
</comment>
<dbReference type="Pfam" id="PF00271">
    <property type="entry name" value="Helicase_C"/>
    <property type="match status" value="1"/>
</dbReference>
<dbReference type="InterPro" id="IPR014012">
    <property type="entry name" value="HSA_dom"/>
</dbReference>
<dbReference type="Pfam" id="PF00176">
    <property type="entry name" value="SNF2-rel_dom"/>
    <property type="match status" value="1"/>
</dbReference>
<feature type="domain" description="HSA" evidence="13">
    <location>
        <begin position="588"/>
        <end position="660"/>
    </location>
</feature>
<dbReference type="Gene3D" id="1.20.5.170">
    <property type="match status" value="1"/>
</dbReference>
<dbReference type="SMART" id="SM00573">
    <property type="entry name" value="HSA"/>
    <property type="match status" value="1"/>
</dbReference>
<keyword evidence="3" id="KW-0805">Transcription regulation</keyword>
<dbReference type="PROSITE" id="PS51204">
    <property type="entry name" value="HSA"/>
    <property type="match status" value="1"/>
</dbReference>
<evidence type="ECO:0000256" key="5">
    <source>
        <dbReference type="ARBA" id="ARBA00023163"/>
    </source>
</evidence>
<dbReference type="PROSITE" id="PS00633">
    <property type="entry name" value="BROMODOMAIN_1"/>
    <property type="match status" value="1"/>
</dbReference>
<evidence type="ECO:0000256" key="2">
    <source>
        <dbReference type="ARBA" id="ARBA00022801"/>
    </source>
</evidence>
<protein>
    <submittedName>
        <fullName evidence="15">Putative global transcription activator SNF2L2-like</fullName>
    </submittedName>
</protein>
<feature type="region of interest" description="Disordered" evidence="9">
    <location>
        <begin position="340"/>
        <end position="417"/>
    </location>
</feature>
<dbReference type="CDD" id="cd17996">
    <property type="entry name" value="DEXHc_SMARCA2_SMARCA4"/>
    <property type="match status" value="1"/>
</dbReference>
<feature type="region of interest" description="Disordered" evidence="9">
    <location>
        <begin position="1308"/>
        <end position="1432"/>
    </location>
</feature>
<evidence type="ECO:0000256" key="7">
    <source>
        <dbReference type="PROSITE-ProRule" id="PRU00035"/>
    </source>
</evidence>
<dbReference type="SMART" id="SM01314">
    <property type="entry name" value="SnAC"/>
    <property type="match status" value="1"/>
</dbReference>
<keyword evidence="16" id="KW-1185">Reference proteome</keyword>
<evidence type="ECO:0000259" key="14">
    <source>
        <dbReference type="PROSITE" id="PS51666"/>
    </source>
</evidence>
<dbReference type="InterPro" id="IPR027417">
    <property type="entry name" value="P-loop_NTPase"/>
</dbReference>
<feature type="region of interest" description="Disordered" evidence="9">
    <location>
        <begin position="558"/>
        <end position="579"/>
    </location>
</feature>
<keyword evidence="4 7" id="KW-0103">Bromodomain</keyword>
<dbReference type="OrthoDB" id="5857104at2759"/>
<feature type="compositionally biased region" description="Gly residues" evidence="9">
    <location>
        <begin position="377"/>
        <end position="387"/>
    </location>
</feature>
<dbReference type="CDD" id="cd04369">
    <property type="entry name" value="Bromodomain"/>
    <property type="match status" value="1"/>
</dbReference>
<dbReference type="Gene3D" id="3.40.50.10810">
    <property type="entry name" value="Tandem AAA-ATPase domain"/>
    <property type="match status" value="1"/>
</dbReference>
<dbReference type="GO" id="GO:0006355">
    <property type="term" value="P:regulation of DNA-templated transcription"/>
    <property type="evidence" value="ECO:0007669"/>
    <property type="project" value="InterPro"/>
</dbReference>
<dbReference type="InParanoid" id="A0A2P6MSH0"/>
<organism evidence="15 16">
    <name type="scientific">Planoprotostelium fungivorum</name>
    <dbReference type="NCBI Taxonomy" id="1890364"/>
    <lineage>
        <taxon>Eukaryota</taxon>
        <taxon>Amoebozoa</taxon>
        <taxon>Evosea</taxon>
        <taxon>Variosea</taxon>
        <taxon>Cavosteliida</taxon>
        <taxon>Cavosteliaceae</taxon>
        <taxon>Planoprotostelium</taxon>
    </lineage>
</organism>
<feature type="compositionally biased region" description="Acidic residues" evidence="9">
    <location>
        <begin position="1554"/>
        <end position="1565"/>
    </location>
</feature>
<dbReference type="Pfam" id="PF08880">
    <property type="entry name" value="QLQ"/>
    <property type="match status" value="1"/>
</dbReference>
<dbReference type="InterPro" id="IPR001487">
    <property type="entry name" value="Bromodomain"/>
</dbReference>
<evidence type="ECO:0000313" key="15">
    <source>
        <dbReference type="EMBL" id="PRP74645.1"/>
    </source>
</evidence>
<dbReference type="Pfam" id="PF07529">
    <property type="entry name" value="HSA"/>
    <property type="match status" value="1"/>
</dbReference>
<sequence>MALSLRHARDSKSQVITSSTTKRERKGKITFTLVPQSSPEESCGGYPPLILQKSQRLVCGNYRRKKFLPQNYTGGRPPPQAMKLSPEQIQQQFDKLQRDGVPPSDERMKYVMSLLSQYQQQQQANNPNGGRMGPNPNGYPPAMGRGAPTMPYGQAGVNNPNAAGMNPGMVNYNPVPQPPPGGQPRGITSHQLFQLRAQILAFKYLSRNMALPNKLLAAIRTFSMRSLQQQNALQQQQQQQQGPAGMNQPGMMGGLGAGNANNNNILVNALPNPNMASVNPNPMGNVNPGGMGNVNPNPMGNVNPNAMGNVNPNMGMQRNMTPEQTQQQYVAAMKGQQFLKMQQQQQQQGGNAAGNNPNNGGAFQMQNTGGMNLGNFGNAGGHGGGRVGPSNGTNNGSGLINTNNMGGSGNASVSSGSETHSIRCVGLKGTDNSNGAPAGHSLSNGMSSVMMGAAASTTQPQVGVQQSQQGLAADPDHQVIQLIGGKPEALQLSFVLQEREKRIKQRMQKRIHELGMLPPDVPSDIRRRASIEIRQIRLLEVRGEIAQKMRRMMNVDAYSDPQNPKRLKRREKEMSRETQIRADSLLHQRVDSDLVRRQKHAEMMAAVLKHAKDFKDFHAHRQKRQRKISKDIVNYHTNKQRQQQQEDEKKKRARLEALKNEDEDEYIKFLDEAKNERLAMLLKQTDEYLSKIGSLLQSRMGKDDIEEMKELKMKKKRKKGEEAPKEEKVEEKEGKEEKTDEAQALEAGTEVAGGTAVERNKKYYTMAHKIQEEITSQPDMIVGGKLKNYQLQGLQWLVSLYNNKLNGILADEMGLGKTIQTISLVGHLMEKKGDNGPFMVVVPLSTISNWTLEFSKWAPSVNVVVYKGKPSVRKQIYKDEIMNSKFNVVVISYEYVMMDKSDLSKIEWDYIIVDEGHRIKNRNSKLSNTLRQYMSRHRLLLTGTPLQNDLGELWSLLNFLLPQIFNSSDNFEQWFNAPFAFAQKKGKMETIQPNEEETLLIIHRLHKVLRPFLLRRLKSDVESELPDKVETVLKCELSAMQKKMYKTMMETKSIGINDTTNKGRKKQGFNNTLMQLQKICNHPYVFQPNYLQDHNMVRVSGKFSLIDRILPKLRQAGHRILIFNQMTSVMDIMEDYFQMMNWTYLRLDGTTKADERADMVRLWNEPDTQYWLFILSTKAGGLGLNLQTADTVIIFDTDWNPQADLQAQDRAHRIGQKNEVRVFRLVSQNSVEEKILERATFKLDVDAKVIQAGMFNNHANDKMRAAMLENLLHDDADDKELEVVTSDEQINSLIARSDDEYQLFQQMDQERNEREEKEWAERGAERPTRLMTEEELPEWMNIAADESEEDITETHGRGRRERPEVTYNISDVDLEESSSEGEKRKRSDDEGEEKGSKRAKKSKKPASPDSSSGITGAGAGKRPKGTAPDVTSKMEDIWNTVAGATVEDGTTPSSIFMKLPSKRDYKDYYQVISHPMSMKKIQENIKNYRSPAEFRRDFETLFNNAKKYNQQGSQVFSYAVTLQGVFNNEYNNAFESLPMDEYSNSSMHNMDSNANEEDSDDDSGV</sequence>
<dbReference type="InterPro" id="IPR029295">
    <property type="entry name" value="SnAC"/>
</dbReference>
<dbReference type="SUPFAM" id="SSF47370">
    <property type="entry name" value="Bromodomain"/>
    <property type="match status" value="1"/>
</dbReference>
<evidence type="ECO:0000313" key="16">
    <source>
        <dbReference type="Proteomes" id="UP000241769"/>
    </source>
</evidence>
<feature type="compositionally biased region" description="Polar residues" evidence="9">
    <location>
        <begin position="393"/>
        <end position="402"/>
    </location>
</feature>
<evidence type="ECO:0000256" key="6">
    <source>
        <dbReference type="ARBA" id="ARBA00023242"/>
    </source>
</evidence>
<dbReference type="PROSITE" id="PS51194">
    <property type="entry name" value="HELICASE_CTER"/>
    <property type="match status" value="1"/>
</dbReference>
<dbReference type="InterPro" id="IPR000330">
    <property type="entry name" value="SNF2_N"/>
</dbReference>
<evidence type="ECO:0000259" key="13">
    <source>
        <dbReference type="PROSITE" id="PS51204"/>
    </source>
</evidence>
<dbReference type="InterPro" id="IPR014001">
    <property type="entry name" value="Helicase_ATP-bd"/>
</dbReference>
<evidence type="ECO:0000256" key="4">
    <source>
        <dbReference type="ARBA" id="ARBA00023117"/>
    </source>
</evidence>
<dbReference type="PROSITE" id="PS51192">
    <property type="entry name" value="HELICASE_ATP_BIND_1"/>
    <property type="match status" value="1"/>
</dbReference>
<evidence type="ECO:0000259" key="11">
    <source>
        <dbReference type="PROSITE" id="PS51192"/>
    </source>
</evidence>
<dbReference type="PROSITE" id="PS50014">
    <property type="entry name" value="BROMODOMAIN_2"/>
    <property type="match status" value="1"/>
</dbReference>
<dbReference type="STRING" id="1890364.A0A2P6MSH0"/>
<feature type="region of interest" description="Disordered" evidence="9">
    <location>
        <begin position="230"/>
        <end position="259"/>
    </location>
</feature>
<dbReference type="GO" id="GO:0016787">
    <property type="term" value="F:hydrolase activity"/>
    <property type="evidence" value="ECO:0007669"/>
    <property type="project" value="UniProtKB-KW"/>
</dbReference>
<keyword evidence="2" id="KW-0378">Hydrolase</keyword>
<evidence type="ECO:0000259" key="10">
    <source>
        <dbReference type="PROSITE" id="PS50014"/>
    </source>
</evidence>
<proteinExistence type="predicted"/>
<keyword evidence="8" id="KW-0175">Coiled coil</keyword>
<dbReference type="EMBL" id="MDYQ01000448">
    <property type="protein sequence ID" value="PRP74645.1"/>
    <property type="molecule type" value="Genomic_DNA"/>
</dbReference>
<accession>A0A2P6MSH0</accession>
<feature type="compositionally biased region" description="Basic and acidic residues" evidence="9">
    <location>
        <begin position="719"/>
        <end position="741"/>
    </location>
</feature>
<dbReference type="PRINTS" id="PR00503">
    <property type="entry name" value="BROMODOMAIN"/>
</dbReference>
<feature type="region of interest" description="Disordered" evidence="9">
    <location>
        <begin position="1542"/>
        <end position="1565"/>
    </location>
</feature>
<feature type="region of interest" description="Disordered" evidence="9">
    <location>
        <begin position="712"/>
        <end position="751"/>
    </location>
</feature>
<dbReference type="InterPro" id="IPR018359">
    <property type="entry name" value="Bromodomain_CS"/>
</dbReference>
<dbReference type="GO" id="GO:0005634">
    <property type="term" value="C:nucleus"/>
    <property type="evidence" value="ECO:0007669"/>
    <property type="project" value="UniProtKB-SubCell"/>
</dbReference>
<feature type="compositionally biased region" description="Low complexity" evidence="9">
    <location>
        <begin position="342"/>
        <end position="362"/>
    </location>
</feature>
<dbReference type="InterPro" id="IPR038718">
    <property type="entry name" value="SNF2-like_sf"/>
</dbReference>
<name>A0A2P6MSH0_9EUKA</name>
<reference evidence="15 16" key="1">
    <citation type="journal article" date="2018" name="Genome Biol. Evol.">
        <title>Multiple Roots of Fruiting Body Formation in Amoebozoa.</title>
        <authorList>
            <person name="Hillmann F."/>
            <person name="Forbes G."/>
            <person name="Novohradska S."/>
            <person name="Ferling I."/>
            <person name="Riege K."/>
            <person name="Groth M."/>
            <person name="Westermann M."/>
            <person name="Marz M."/>
            <person name="Spaller T."/>
            <person name="Winckler T."/>
            <person name="Schaap P."/>
            <person name="Glockner G."/>
        </authorList>
    </citation>
    <scope>NUCLEOTIDE SEQUENCE [LARGE SCALE GENOMIC DNA]</scope>
    <source>
        <strain evidence="15 16">Jena</strain>
    </source>
</reference>
<dbReference type="Gene3D" id="1.20.920.10">
    <property type="entry name" value="Bromodomain-like"/>
    <property type="match status" value="1"/>
</dbReference>
<feature type="compositionally biased region" description="Basic and acidic residues" evidence="9">
    <location>
        <begin position="1308"/>
        <end position="1332"/>
    </location>
</feature>
<feature type="domain" description="QLQ" evidence="14">
    <location>
        <begin position="186"/>
        <end position="221"/>
    </location>
</feature>
<dbReference type="PROSITE" id="PS51666">
    <property type="entry name" value="QLQ"/>
    <property type="match status" value="1"/>
</dbReference>
<dbReference type="InterPro" id="IPR036427">
    <property type="entry name" value="Bromodomain-like_sf"/>
</dbReference>
<dbReference type="SMART" id="SM00490">
    <property type="entry name" value="HELICc"/>
    <property type="match status" value="1"/>
</dbReference>
<dbReference type="FunFam" id="3.40.50.10810:FF:000008">
    <property type="entry name" value="Chromatin structure-remodeling complex subunit snf21"/>
    <property type="match status" value="1"/>
</dbReference>
<feature type="compositionally biased region" description="Low complexity" evidence="9">
    <location>
        <begin position="230"/>
        <end position="250"/>
    </location>
</feature>
<evidence type="ECO:0000256" key="8">
    <source>
        <dbReference type="SAM" id="Coils"/>
    </source>
</evidence>
<dbReference type="GO" id="GO:0042393">
    <property type="term" value="F:histone binding"/>
    <property type="evidence" value="ECO:0007669"/>
    <property type="project" value="InterPro"/>
</dbReference>
<evidence type="ECO:0000256" key="9">
    <source>
        <dbReference type="SAM" id="MobiDB-lite"/>
    </source>
</evidence>
<dbReference type="Pfam" id="PF00439">
    <property type="entry name" value="Bromodomain"/>
    <property type="match status" value="1"/>
</dbReference>
<feature type="domain" description="Bromo" evidence="10">
    <location>
        <begin position="1448"/>
        <end position="1516"/>
    </location>
</feature>
<dbReference type="GO" id="GO:0005524">
    <property type="term" value="F:ATP binding"/>
    <property type="evidence" value="ECO:0007669"/>
    <property type="project" value="InterPro"/>
</dbReference>
<feature type="domain" description="Helicase ATP-binding" evidence="11">
    <location>
        <begin position="798"/>
        <end position="963"/>
    </location>
</feature>
<keyword evidence="5" id="KW-0804">Transcription</keyword>
<dbReference type="InterPro" id="IPR001650">
    <property type="entry name" value="Helicase_C-like"/>
</dbReference>
<keyword evidence="6" id="KW-0539">Nucleus</keyword>
<feature type="region of interest" description="Disordered" evidence="9">
    <location>
        <begin position="1"/>
        <end position="24"/>
    </location>
</feature>
<evidence type="ECO:0000256" key="1">
    <source>
        <dbReference type="ARBA" id="ARBA00004123"/>
    </source>
</evidence>
<feature type="compositionally biased region" description="Basic and acidic residues" evidence="9">
    <location>
        <begin position="1380"/>
        <end position="1396"/>
    </location>
</feature>
<gene>
    <name evidence="15" type="ORF">PROFUN_03567</name>
</gene>
<dbReference type="PANTHER" id="PTHR10799">
    <property type="entry name" value="SNF2/RAD54 HELICASE FAMILY"/>
    <property type="match status" value="1"/>
</dbReference>
<comment type="caution">
    <text evidence="15">The sequence shown here is derived from an EMBL/GenBank/DDBJ whole genome shotgun (WGS) entry which is preliminary data.</text>
</comment>
<dbReference type="Gene3D" id="3.40.50.300">
    <property type="entry name" value="P-loop containing nucleotide triphosphate hydrolases"/>
    <property type="match status" value="1"/>
</dbReference>
<feature type="compositionally biased region" description="Basic and acidic residues" evidence="9">
    <location>
        <begin position="1352"/>
        <end position="1364"/>
    </location>
</feature>
<evidence type="ECO:0000256" key="3">
    <source>
        <dbReference type="ARBA" id="ARBA00023015"/>
    </source>
</evidence>
<feature type="coiled-coil region" evidence="8">
    <location>
        <begin position="638"/>
        <end position="665"/>
    </location>
</feature>
<dbReference type="SMART" id="SM00297">
    <property type="entry name" value="BROMO"/>
    <property type="match status" value="1"/>
</dbReference>
<dbReference type="FunCoup" id="A0A2P6MSH0">
    <property type="interactions" value="688"/>
</dbReference>